<dbReference type="AlphaFoldDB" id="A0A830E2Z2"/>
<dbReference type="SUPFAM" id="SSF51161">
    <property type="entry name" value="Trimeric LpxA-like enzymes"/>
    <property type="match status" value="1"/>
</dbReference>
<comment type="caution">
    <text evidence="4">The sequence shown here is derived from an EMBL/GenBank/DDBJ whole genome shotgun (WGS) entry which is preliminary data.</text>
</comment>
<evidence type="ECO:0000313" key="4">
    <source>
        <dbReference type="EMBL" id="GGC48645.1"/>
    </source>
</evidence>
<dbReference type="EMBL" id="BMCI01000001">
    <property type="protein sequence ID" value="GGC48645.1"/>
    <property type="molecule type" value="Genomic_DNA"/>
</dbReference>
<accession>A0A830E2Z2</accession>
<reference evidence="4" key="1">
    <citation type="journal article" date="2014" name="Int. J. Syst. Evol. Microbiol.">
        <title>Complete genome sequence of Corynebacterium casei LMG S-19264T (=DSM 44701T), isolated from a smear-ripened cheese.</title>
        <authorList>
            <consortium name="US DOE Joint Genome Institute (JGI-PGF)"/>
            <person name="Walter F."/>
            <person name="Albersmeier A."/>
            <person name="Kalinowski J."/>
            <person name="Ruckert C."/>
        </authorList>
    </citation>
    <scope>NUCLEOTIDE SEQUENCE</scope>
    <source>
        <strain evidence="4">CCM 7217</strain>
    </source>
</reference>
<evidence type="ECO:0000259" key="3">
    <source>
        <dbReference type="Pfam" id="PF25087"/>
    </source>
</evidence>
<dbReference type="Proteomes" id="UP000646833">
    <property type="component" value="Unassembled WGS sequence"/>
</dbReference>
<dbReference type="InterPro" id="IPR029044">
    <property type="entry name" value="Nucleotide-diphossugar_trans"/>
</dbReference>
<protein>
    <recommendedName>
        <fullName evidence="1">Bifunctional protein GlmU</fullName>
    </recommendedName>
</protein>
<feature type="domain" description="Mannose-1-phosphate guanyltransferase C-terminal" evidence="3">
    <location>
        <begin position="283"/>
        <end position="347"/>
    </location>
</feature>
<dbReference type="Pfam" id="PF00483">
    <property type="entry name" value="NTP_transferase"/>
    <property type="match status" value="1"/>
</dbReference>
<dbReference type="Pfam" id="PF25087">
    <property type="entry name" value="GMPPB_C"/>
    <property type="match status" value="1"/>
</dbReference>
<dbReference type="CDD" id="cd04189">
    <property type="entry name" value="G1P_TT_long"/>
    <property type="match status" value="1"/>
</dbReference>
<evidence type="ECO:0000313" key="5">
    <source>
        <dbReference type="Proteomes" id="UP000646833"/>
    </source>
</evidence>
<name>A0A830E2Z2_9EURY</name>
<dbReference type="InterPro" id="IPR056729">
    <property type="entry name" value="GMPPB_C"/>
</dbReference>
<evidence type="ECO:0000256" key="1">
    <source>
        <dbReference type="ARBA" id="ARBA00013414"/>
    </source>
</evidence>
<dbReference type="InterPro" id="IPR005908">
    <property type="entry name" value="G1P_thy_trans_l"/>
</dbReference>
<feature type="domain" description="Nucleotidyl transferase" evidence="2">
    <location>
        <begin position="13"/>
        <end position="247"/>
    </location>
</feature>
<proteinExistence type="predicted"/>
<dbReference type="InterPro" id="IPR005835">
    <property type="entry name" value="NTP_transferase_dom"/>
</dbReference>
<evidence type="ECO:0000259" key="2">
    <source>
        <dbReference type="Pfam" id="PF00483"/>
    </source>
</evidence>
<dbReference type="InterPro" id="IPR011004">
    <property type="entry name" value="Trimer_LpxA-like_sf"/>
</dbReference>
<sequence length="368" mass="39191">MSQYDNITDTIMKGVLLSGGTGSRLRPITHTGPKQLVPVANKPVLEYAVEDLKEAGITEIGVILGHKGREEIQDLLGDGSDYGVEITYIVQGNPLGLAHAAGCAKDFVGDDDFVMYLGDNILKEGVVDLVESFESGDFGAGIALQEVENPQQFGIADVDDQGNVTQLIEKPDEPPTNLALIGMYVFSPAVFDAIEQLEPSWRGELEITDAIQSLLEDGYAIDSHVVEGWWKDTGKPEDILEANQLVLEDKSLKKRGTVSDDATVDGRIELAESATIEDGAVVRGPVSIADGAVIKEGTYVGPYTSVGPNSTLEGVHIENSVVIGESSINTSGRIVDSLLGKGANIGSADDFLPEGRRLVVGENSQLKL</sequence>
<reference evidence="4" key="2">
    <citation type="submission" date="2020-09" db="EMBL/GenBank/DDBJ databases">
        <authorList>
            <person name="Sun Q."/>
            <person name="Sedlacek I."/>
        </authorList>
    </citation>
    <scope>NUCLEOTIDE SEQUENCE</scope>
    <source>
        <strain evidence="4">CCM 7217</strain>
    </source>
</reference>
<gene>
    <name evidence="4" type="ORF">GCM10007209_07850</name>
</gene>
<keyword evidence="4" id="KW-0808">Transferase</keyword>
<organism evidence="4 5">
    <name type="scientific">Haloferax sulfurifontis</name>
    <dbReference type="NCBI Taxonomy" id="255616"/>
    <lineage>
        <taxon>Archaea</taxon>
        <taxon>Methanobacteriati</taxon>
        <taxon>Methanobacteriota</taxon>
        <taxon>Stenosarchaea group</taxon>
        <taxon>Halobacteria</taxon>
        <taxon>Halobacteriales</taxon>
        <taxon>Haloferacaceae</taxon>
        <taxon>Haloferax</taxon>
    </lineage>
</organism>
<dbReference type="PANTHER" id="PTHR42883:SF2">
    <property type="entry name" value="THYMIDYLYLTRANSFERASE"/>
    <property type="match status" value="1"/>
</dbReference>
<dbReference type="NCBIfam" id="TIGR01208">
    <property type="entry name" value="rmlA_long"/>
    <property type="match status" value="1"/>
</dbReference>
<dbReference type="PANTHER" id="PTHR42883">
    <property type="entry name" value="GLUCOSE-1-PHOSPHATE THYMIDYLTRANSFERASE"/>
    <property type="match status" value="1"/>
</dbReference>
<dbReference type="Gene3D" id="2.160.10.10">
    <property type="entry name" value="Hexapeptide repeat proteins"/>
    <property type="match status" value="1"/>
</dbReference>
<dbReference type="GO" id="GO:0016740">
    <property type="term" value="F:transferase activity"/>
    <property type="evidence" value="ECO:0007669"/>
    <property type="project" value="UniProtKB-KW"/>
</dbReference>
<dbReference type="SUPFAM" id="SSF53448">
    <property type="entry name" value="Nucleotide-diphospho-sugar transferases"/>
    <property type="match status" value="1"/>
</dbReference>
<dbReference type="Gene3D" id="3.90.550.10">
    <property type="entry name" value="Spore Coat Polysaccharide Biosynthesis Protein SpsA, Chain A"/>
    <property type="match status" value="1"/>
</dbReference>